<feature type="coiled-coil region" evidence="1">
    <location>
        <begin position="106"/>
        <end position="148"/>
    </location>
</feature>
<feature type="region of interest" description="Disordered" evidence="2">
    <location>
        <begin position="1"/>
        <end position="36"/>
    </location>
</feature>
<evidence type="ECO:0000256" key="1">
    <source>
        <dbReference type="SAM" id="Coils"/>
    </source>
</evidence>
<keyword evidence="3" id="KW-0472">Membrane</keyword>
<dbReference type="Proteomes" id="UP000829069">
    <property type="component" value="Chromosome"/>
</dbReference>
<reference evidence="4 5" key="1">
    <citation type="submission" date="2022-03" db="EMBL/GenBank/DDBJ databases">
        <title>Isotopic signatures of nitrous oxide derived from detoxification processes.</title>
        <authorList>
            <person name="Behrendt U."/>
            <person name="Buchen C."/>
            <person name="Well R."/>
            <person name="Ulrich A."/>
            <person name="Rohe L."/>
            <person name="Kolb S."/>
            <person name="Schloter M."/>
            <person name="Horn M.A."/>
            <person name="Augustin J."/>
        </authorList>
    </citation>
    <scope>NUCLEOTIDE SEQUENCE [LARGE SCALE GENOMIC DNA]</scope>
    <source>
        <strain evidence="4 5">S4-C24</strain>
    </source>
</reference>
<keyword evidence="1" id="KW-0175">Coiled coil</keyword>
<accession>A0ABY3W4R7</accession>
<keyword evidence="3" id="KW-1133">Transmembrane helix</keyword>
<feature type="transmembrane region" description="Helical" evidence="3">
    <location>
        <begin position="78"/>
        <end position="99"/>
    </location>
</feature>
<evidence type="ECO:0000256" key="3">
    <source>
        <dbReference type="SAM" id="Phobius"/>
    </source>
</evidence>
<keyword evidence="5" id="KW-1185">Reference proteome</keyword>
<keyword evidence="3" id="KW-0812">Transmembrane</keyword>
<name>A0ABY3W4R7_9MICC</name>
<evidence type="ECO:0000313" key="5">
    <source>
        <dbReference type="Proteomes" id="UP000829069"/>
    </source>
</evidence>
<feature type="compositionally biased region" description="Basic and acidic residues" evidence="2">
    <location>
        <begin position="1"/>
        <end position="21"/>
    </location>
</feature>
<dbReference type="EMBL" id="CP093326">
    <property type="protein sequence ID" value="UNK45219.1"/>
    <property type="molecule type" value="Genomic_DNA"/>
</dbReference>
<dbReference type="RefSeq" id="WP_241913487.1">
    <property type="nucleotide sequence ID" value="NZ_CP093326.1"/>
</dbReference>
<gene>
    <name evidence="4" type="ORF">MNQ99_14935</name>
</gene>
<evidence type="ECO:0000256" key="2">
    <source>
        <dbReference type="SAM" id="MobiDB-lite"/>
    </source>
</evidence>
<sequence>MMSNHDSEADPLDETKDEHALLPESTPYTSGTPDSVAETPVKVCRKCSVQSQTNGNFCPQCGATYTARRTGVKVTKKLALITAAVIVLGGTGTGIAFGVQHSNQVKEEQAAAAAQAAEEAAAAEATKRAEEEAAEALAEQEAEDAAARLIRETIVTALEKSVQKDAKGRAKDGSLTGPIKRTECTPLGGGSVDDLTAITGTFECIAVNEVRDDGSESGYVFSATVNWDEASYSWHLGR</sequence>
<evidence type="ECO:0000313" key="4">
    <source>
        <dbReference type="EMBL" id="UNK45219.1"/>
    </source>
</evidence>
<protein>
    <recommendedName>
        <fullName evidence="6">Zinc ribbon domain-containing protein</fullName>
    </recommendedName>
</protein>
<organism evidence="4 5">
    <name type="scientific">Arthrobacter sulfonylureivorans</name>
    <dbReference type="NCBI Taxonomy" id="2486855"/>
    <lineage>
        <taxon>Bacteria</taxon>
        <taxon>Bacillati</taxon>
        <taxon>Actinomycetota</taxon>
        <taxon>Actinomycetes</taxon>
        <taxon>Micrococcales</taxon>
        <taxon>Micrococcaceae</taxon>
        <taxon>Arthrobacter</taxon>
    </lineage>
</organism>
<evidence type="ECO:0008006" key="6">
    <source>
        <dbReference type="Google" id="ProtNLM"/>
    </source>
</evidence>
<proteinExistence type="predicted"/>